<dbReference type="AlphaFoldDB" id="A0A3D9HE00"/>
<proteinExistence type="predicted"/>
<sequence length="417" mass="46154">MLNSKTTALRTGAAFLCMLVITACMVIEGDRHHFETEEEENENWYHNISRDSWAWQGADPEVIERVLARIASSKNARRDPNLLDSVKDYGPGHWVFEWETAGDQVLDFARKAEQTGETARARKLFFEASSYYTTASYPHLKNDALAMRALNKARLSYQAGGRLLEVPLQTVRIRHGQHAFNAYLHLPKGPGPHPLVVQSMGSDVVKEQALGVFSRHLAPRGIAMLSIDMPGIGESGAFPLTASSDILHVAAVRAMRRHPSVDGDRIAVMGASFGGHPAARILFRKELSLAGSVSICGPLDSAFLMEEDDYAKLPEMTLDAVKDRLGFSKEVAWEQFSERFRSFSLAQQGIYGQSAETPLLVVTTHADPVAPLSDLKPLVQAARNSHTVILYEQGHCPDKDVRYAVAADWLTDLFSRL</sequence>
<comment type="caution">
    <text evidence="2">The sequence shown here is derived from an EMBL/GenBank/DDBJ whole genome shotgun (WGS) entry which is preliminary data.</text>
</comment>
<dbReference type="SUPFAM" id="SSF53474">
    <property type="entry name" value="alpha/beta-Hydrolases"/>
    <property type="match status" value="1"/>
</dbReference>
<keyword evidence="3" id="KW-1185">Reference proteome</keyword>
<dbReference type="InterPro" id="IPR029058">
    <property type="entry name" value="AB_hydrolase_fold"/>
</dbReference>
<gene>
    <name evidence="2" type="ORF">DFP90_10958</name>
</gene>
<dbReference type="RefSeq" id="WP_115937848.1">
    <property type="nucleotide sequence ID" value="NZ_QRDW01000009.1"/>
</dbReference>
<name>A0A3D9HE00_9PROT</name>
<dbReference type="Pfam" id="PF06500">
    <property type="entry name" value="FrsA-like"/>
    <property type="match status" value="1"/>
</dbReference>
<dbReference type="Gene3D" id="3.40.50.1820">
    <property type="entry name" value="alpha/beta hydrolase"/>
    <property type="match status" value="1"/>
</dbReference>
<keyword evidence="1" id="KW-0378">Hydrolase</keyword>
<dbReference type="PANTHER" id="PTHR22946">
    <property type="entry name" value="DIENELACTONE HYDROLASE DOMAIN-CONTAINING PROTEIN-RELATED"/>
    <property type="match status" value="1"/>
</dbReference>
<dbReference type="PROSITE" id="PS51257">
    <property type="entry name" value="PROKAR_LIPOPROTEIN"/>
    <property type="match status" value="1"/>
</dbReference>
<reference evidence="2 3" key="1">
    <citation type="submission" date="2018-07" db="EMBL/GenBank/DDBJ databases">
        <title>Genomic Encyclopedia of Type Strains, Phase III (KMG-III): the genomes of soil and plant-associated and newly described type strains.</title>
        <authorList>
            <person name="Whitman W."/>
        </authorList>
    </citation>
    <scope>NUCLEOTIDE SEQUENCE [LARGE SCALE GENOMIC DNA]</scope>
    <source>
        <strain evidence="2 3">CECT 8488</strain>
    </source>
</reference>
<dbReference type="EMBL" id="QRDW01000009">
    <property type="protein sequence ID" value="RED47694.1"/>
    <property type="molecule type" value="Genomic_DNA"/>
</dbReference>
<dbReference type="GO" id="GO:0016787">
    <property type="term" value="F:hydrolase activity"/>
    <property type="evidence" value="ECO:0007669"/>
    <property type="project" value="UniProtKB-KW"/>
</dbReference>
<dbReference type="OrthoDB" id="217645at2"/>
<dbReference type="PANTHER" id="PTHR22946:SF4">
    <property type="entry name" value="ESTERASE FRSA"/>
    <property type="match status" value="1"/>
</dbReference>
<dbReference type="InterPro" id="IPR050261">
    <property type="entry name" value="FrsA_esterase"/>
</dbReference>
<evidence type="ECO:0000313" key="2">
    <source>
        <dbReference type="EMBL" id="RED47694.1"/>
    </source>
</evidence>
<evidence type="ECO:0000313" key="3">
    <source>
        <dbReference type="Proteomes" id="UP000256845"/>
    </source>
</evidence>
<organism evidence="2 3">
    <name type="scientific">Aestuariispira insulae</name>
    <dbReference type="NCBI Taxonomy" id="1461337"/>
    <lineage>
        <taxon>Bacteria</taxon>
        <taxon>Pseudomonadati</taxon>
        <taxon>Pseudomonadota</taxon>
        <taxon>Alphaproteobacteria</taxon>
        <taxon>Rhodospirillales</taxon>
        <taxon>Kiloniellaceae</taxon>
        <taxon>Aestuariispira</taxon>
    </lineage>
</organism>
<evidence type="ECO:0000256" key="1">
    <source>
        <dbReference type="ARBA" id="ARBA00022801"/>
    </source>
</evidence>
<dbReference type="Proteomes" id="UP000256845">
    <property type="component" value="Unassembled WGS sequence"/>
</dbReference>
<protein>
    <submittedName>
        <fullName evidence="2">Esterase FrsA</fullName>
    </submittedName>
</protein>
<accession>A0A3D9HE00</accession>
<dbReference type="InterPro" id="IPR010520">
    <property type="entry name" value="FrsA-like"/>
</dbReference>